<dbReference type="GeneID" id="86822908"/>
<keyword evidence="1" id="KW-0560">Oxidoreductase</keyword>
<evidence type="ECO:0000313" key="3">
    <source>
        <dbReference type="EMBL" id="EEG47874.1"/>
    </source>
</evidence>
<dbReference type="Pfam" id="PF02775">
    <property type="entry name" value="TPP_enzyme_C"/>
    <property type="match status" value="1"/>
</dbReference>
<dbReference type="AlphaFoldDB" id="C0CQT7"/>
<comment type="caution">
    <text evidence="3">The sequence shown here is derived from an EMBL/GenBank/DDBJ whole genome shotgun (WGS) entry which is preliminary data.</text>
</comment>
<organism evidence="3 4">
    <name type="scientific">Blautia hydrogenotrophica (strain DSM 10507 / JCM 14656 / S5a33)</name>
    <name type="common">Ruminococcus hydrogenotrophicus</name>
    <dbReference type="NCBI Taxonomy" id="476272"/>
    <lineage>
        <taxon>Bacteria</taxon>
        <taxon>Bacillati</taxon>
        <taxon>Bacillota</taxon>
        <taxon>Clostridia</taxon>
        <taxon>Lachnospirales</taxon>
        <taxon>Lachnospiraceae</taxon>
        <taxon>Blautia</taxon>
    </lineage>
</organism>
<protein>
    <recommendedName>
        <fullName evidence="2">Thiamine pyrophosphate enzyme TPP-binding domain-containing protein</fullName>
    </recommendedName>
</protein>
<dbReference type="GO" id="GO:0030976">
    <property type="term" value="F:thiamine pyrophosphate binding"/>
    <property type="evidence" value="ECO:0007669"/>
    <property type="project" value="InterPro"/>
</dbReference>
<dbReference type="PANTHER" id="PTHR48084:SF3">
    <property type="entry name" value="SUBUNIT OF PYRUVATE:FLAVODOXIN OXIDOREDUCTASE"/>
    <property type="match status" value="1"/>
</dbReference>
<proteinExistence type="predicted"/>
<dbReference type="GO" id="GO:0045333">
    <property type="term" value="P:cellular respiration"/>
    <property type="evidence" value="ECO:0007669"/>
    <property type="project" value="UniProtKB-ARBA"/>
</dbReference>
<dbReference type="SUPFAM" id="SSF52518">
    <property type="entry name" value="Thiamin diphosphate-binding fold (THDP-binding)"/>
    <property type="match status" value="1"/>
</dbReference>
<dbReference type="InterPro" id="IPR029061">
    <property type="entry name" value="THDP-binding"/>
</dbReference>
<keyword evidence="4" id="KW-1185">Reference proteome</keyword>
<evidence type="ECO:0000259" key="2">
    <source>
        <dbReference type="Pfam" id="PF02775"/>
    </source>
</evidence>
<reference evidence="3 4" key="1">
    <citation type="submission" date="2009-01" db="EMBL/GenBank/DDBJ databases">
        <authorList>
            <person name="Fulton L."/>
            <person name="Clifton S."/>
            <person name="Fulton B."/>
            <person name="Xu J."/>
            <person name="Minx P."/>
            <person name="Pepin K.H."/>
            <person name="Johnson M."/>
            <person name="Bhonagiri V."/>
            <person name="Nash W.E."/>
            <person name="Mardis E.R."/>
            <person name="Wilson R.K."/>
        </authorList>
    </citation>
    <scope>NUCLEOTIDE SEQUENCE [LARGE SCALE GENOMIC DNA]</scope>
    <source>
        <strain evidence="4">DSM 10507 / JCM 14656 / S5a33</strain>
    </source>
</reference>
<dbReference type="Proteomes" id="UP000003100">
    <property type="component" value="Unassembled WGS sequence"/>
</dbReference>
<dbReference type="InterPro" id="IPR051457">
    <property type="entry name" value="2-oxoacid:Fd_oxidoreductase"/>
</dbReference>
<dbReference type="PANTHER" id="PTHR48084">
    <property type="entry name" value="2-OXOGLUTARATE OXIDOREDUCTASE SUBUNIT KORB-RELATED"/>
    <property type="match status" value="1"/>
</dbReference>
<dbReference type="PATRIC" id="fig|476272.21.peg.1376"/>
<dbReference type="Gene3D" id="3.40.50.970">
    <property type="match status" value="1"/>
</dbReference>
<dbReference type="RefSeq" id="WP_005951281.1">
    <property type="nucleotide sequence ID" value="NZ_CP136423.1"/>
</dbReference>
<accession>C0CQT7</accession>
<feature type="domain" description="Thiamine pyrophosphate enzyme TPP-binding" evidence="2">
    <location>
        <begin position="62"/>
        <end position="206"/>
    </location>
</feature>
<dbReference type="InterPro" id="IPR011766">
    <property type="entry name" value="TPP_enzyme_TPP-bd"/>
</dbReference>
<evidence type="ECO:0000256" key="1">
    <source>
        <dbReference type="ARBA" id="ARBA00023002"/>
    </source>
</evidence>
<sequence>MKLKKPDRIGILPETGFCPGCGHGVVSRLVAEVADELNINEKLVITHDVACGYIGAAMMRFDSIVSAHGRPIPTASGYQKVRPDNIACAYLGDGSAYSIGVAELIHAALRNDNITVIVVNNTVYGMTGGQMAPTSLPGEKTMSSVYGKDPDRYGTLNVVDLIGKQKIAYLARGELYDVASTAKTKKMIQKAFENQMEKRGFSLVEVLSPCPTNLHMAPLKAKEYMHTEARNYFSLGEFIDVTKEGSK</sequence>
<reference evidence="3 4" key="2">
    <citation type="submission" date="2009-02" db="EMBL/GenBank/DDBJ databases">
        <title>Draft genome sequence of Blautia hydrogenotrophica DSM 10507 (Ruminococcus hydrogenotrophicus DSM 10507).</title>
        <authorList>
            <person name="Sudarsanam P."/>
            <person name="Ley R."/>
            <person name="Guruge J."/>
            <person name="Turnbaugh P.J."/>
            <person name="Mahowald M."/>
            <person name="Liep D."/>
            <person name="Gordon J."/>
        </authorList>
    </citation>
    <scope>NUCLEOTIDE SEQUENCE [LARGE SCALE GENOMIC DNA]</scope>
    <source>
        <strain evidence="4">DSM 10507 / JCM 14656 / S5a33</strain>
    </source>
</reference>
<evidence type="ECO:0000313" key="4">
    <source>
        <dbReference type="Proteomes" id="UP000003100"/>
    </source>
</evidence>
<dbReference type="HOGENOM" id="CLU_048564_2_1_9"/>
<dbReference type="eggNOG" id="COG1013">
    <property type="taxonomic scope" value="Bacteria"/>
</dbReference>
<gene>
    <name evidence="3" type="ORF">RUMHYD_03250</name>
</gene>
<dbReference type="EMBL" id="ACBZ01000173">
    <property type="protein sequence ID" value="EEG47874.1"/>
    <property type="molecule type" value="Genomic_DNA"/>
</dbReference>
<name>C0CQT7_BLAHS</name>
<dbReference type="GO" id="GO:0016625">
    <property type="term" value="F:oxidoreductase activity, acting on the aldehyde or oxo group of donors, iron-sulfur protein as acceptor"/>
    <property type="evidence" value="ECO:0007669"/>
    <property type="project" value="UniProtKB-ARBA"/>
</dbReference>